<dbReference type="Proteomes" id="UP000011645">
    <property type="component" value="Unassembled WGS sequence"/>
</dbReference>
<dbReference type="OrthoDB" id="43026at2157"/>
<dbReference type="RefSeq" id="WP_008418028.1">
    <property type="nucleotide sequence ID" value="NC_014297.1"/>
</dbReference>
<dbReference type="CDD" id="cd00293">
    <property type="entry name" value="USP-like"/>
    <property type="match status" value="1"/>
</dbReference>
<keyword evidence="6" id="KW-1185">Reference proteome</keyword>
<dbReference type="PATRIC" id="fig|795797.18.peg.672"/>
<feature type="region of interest" description="Disordered" evidence="1">
    <location>
        <begin position="1"/>
        <end position="22"/>
    </location>
</feature>
<sequence length="152" mass="16596">MTSSSSGSARTRTARSNRSCCRLRGGPHAELAAETARAIARTTEADIEFVYVADPDDPEDRETGEALLAEALDHTESGGTNTTLLEGDDVTETIVAESEDHDLTILGASRSNLFERLVLGETPRRIGERAENTVIMSKRELELGSWLKRHLN</sequence>
<evidence type="ECO:0000259" key="2">
    <source>
        <dbReference type="Pfam" id="PF00582"/>
    </source>
</evidence>
<reference evidence="3 5" key="1">
    <citation type="journal article" date="2010" name="J. Bacteriol.">
        <title>Complete genome sequence of Halalkalicoccus jeotgali B3(T), an extremely halophilic archaeon.</title>
        <authorList>
            <person name="Roh S.W."/>
            <person name="Nam Y.D."/>
            <person name="Nam S.H."/>
            <person name="Choi S.H."/>
            <person name="Park H.S."/>
            <person name="Bae J.W."/>
        </authorList>
    </citation>
    <scope>NUCLEOTIDE SEQUENCE [LARGE SCALE GENOMIC DNA]</scope>
    <source>
        <strain evidence="3">B3</strain>
        <strain evidence="5">DSM 18796 / CECT 7217 / JCM 14584 / KCTC 4019 / B3</strain>
    </source>
</reference>
<dbReference type="EMBL" id="CP002062">
    <property type="protein sequence ID" value="ADJ14065.1"/>
    <property type="molecule type" value="Genomic_DNA"/>
</dbReference>
<dbReference type="SUPFAM" id="SSF52402">
    <property type="entry name" value="Adenine nucleotide alpha hydrolases-like"/>
    <property type="match status" value="1"/>
</dbReference>
<organism evidence="3 5">
    <name type="scientific">Halalkalicoccus jeotgali (strain DSM 18796 / CECT 7217 / JCM 14584 / KCTC 4019 / B3)</name>
    <dbReference type="NCBI Taxonomy" id="795797"/>
    <lineage>
        <taxon>Archaea</taxon>
        <taxon>Methanobacteriati</taxon>
        <taxon>Methanobacteriota</taxon>
        <taxon>Stenosarchaea group</taxon>
        <taxon>Halobacteria</taxon>
        <taxon>Halobacteriales</taxon>
        <taxon>Halococcaceae</taxon>
        <taxon>Halalkalicoccus</taxon>
    </lineage>
</organism>
<evidence type="ECO:0000313" key="6">
    <source>
        <dbReference type="Proteomes" id="UP000011645"/>
    </source>
</evidence>
<proteinExistence type="predicted"/>
<gene>
    <name evidence="3" type="ordered locus">HacjB3_03360</name>
    <name evidence="4" type="ORF">C497_15947</name>
</gene>
<reference evidence="4 6" key="2">
    <citation type="journal article" date="2014" name="PLoS Genet.">
        <title>Phylogenetically driven sequencing of extremely halophilic archaea reveals strategies for static and dynamic osmo-response.</title>
        <authorList>
            <person name="Becker E.A."/>
            <person name="Seitzer P.M."/>
            <person name="Tritt A."/>
            <person name="Larsen D."/>
            <person name="Krusor M."/>
            <person name="Yao A.I."/>
            <person name="Wu D."/>
            <person name="Madern D."/>
            <person name="Eisen J.A."/>
            <person name="Darling A.E."/>
            <person name="Facciotti M.T."/>
        </authorList>
    </citation>
    <scope>NUCLEOTIDE SEQUENCE [LARGE SCALE GENOMIC DNA]</scope>
    <source>
        <strain evidence="4">B3</strain>
        <strain evidence="6">DSM 18796 / CECT 7217 / JCM 14584 / KCTC 4019 / B3</strain>
    </source>
</reference>
<dbReference type="KEGG" id="hje:HacjB3_03360"/>
<dbReference type="Gene3D" id="3.40.50.12370">
    <property type="match status" value="1"/>
</dbReference>
<protein>
    <submittedName>
        <fullName evidence="3">Cationic amino acid transporter</fullName>
    </submittedName>
</protein>
<dbReference type="Proteomes" id="UP000000390">
    <property type="component" value="Chromosome"/>
</dbReference>
<evidence type="ECO:0000313" key="4">
    <source>
        <dbReference type="EMBL" id="ELY33891.1"/>
    </source>
</evidence>
<dbReference type="Pfam" id="PF00582">
    <property type="entry name" value="Usp"/>
    <property type="match status" value="1"/>
</dbReference>
<name>D8J7H0_HALJB</name>
<dbReference type="InterPro" id="IPR006016">
    <property type="entry name" value="UspA"/>
</dbReference>
<evidence type="ECO:0000256" key="1">
    <source>
        <dbReference type="SAM" id="MobiDB-lite"/>
    </source>
</evidence>
<evidence type="ECO:0000313" key="5">
    <source>
        <dbReference type="Proteomes" id="UP000000390"/>
    </source>
</evidence>
<dbReference type="GeneID" id="9418472"/>
<evidence type="ECO:0000313" key="3">
    <source>
        <dbReference type="EMBL" id="ADJ14065.1"/>
    </source>
</evidence>
<feature type="domain" description="UspA" evidence="2">
    <location>
        <begin position="25"/>
        <end position="136"/>
    </location>
</feature>
<dbReference type="AlphaFoldDB" id="D8J7H0"/>
<dbReference type="eggNOG" id="arCOG00451">
    <property type="taxonomic scope" value="Archaea"/>
</dbReference>
<dbReference type="HOGENOM" id="CLU_1718149_0_0_2"/>
<accession>D8J7H0</accession>
<dbReference type="EMBL" id="AOHV01000042">
    <property type="protein sequence ID" value="ELY33891.1"/>
    <property type="molecule type" value="Genomic_DNA"/>
</dbReference>